<dbReference type="InterPro" id="IPR050301">
    <property type="entry name" value="NTE"/>
</dbReference>
<evidence type="ECO:0000256" key="2">
    <source>
        <dbReference type="ARBA" id="ARBA00022963"/>
    </source>
</evidence>
<keyword evidence="2 4" id="KW-0442">Lipid degradation</keyword>
<proteinExistence type="predicted"/>
<keyword evidence="1 4" id="KW-0378">Hydrolase</keyword>
<evidence type="ECO:0000259" key="5">
    <source>
        <dbReference type="PROSITE" id="PS51635"/>
    </source>
</evidence>
<dbReference type="Gene3D" id="3.40.1090.10">
    <property type="entry name" value="Cytosolic phospholipase A2 catalytic domain"/>
    <property type="match status" value="1"/>
</dbReference>
<dbReference type="GO" id="GO:0016042">
    <property type="term" value="P:lipid catabolic process"/>
    <property type="evidence" value="ECO:0007669"/>
    <property type="project" value="UniProtKB-UniRule"/>
</dbReference>
<comment type="caution">
    <text evidence="4">Lacks conserved residue(s) required for the propagation of feature annotation.</text>
</comment>
<keyword evidence="7" id="KW-1185">Reference proteome</keyword>
<dbReference type="GO" id="GO:0016787">
    <property type="term" value="F:hydrolase activity"/>
    <property type="evidence" value="ECO:0007669"/>
    <property type="project" value="UniProtKB-UniRule"/>
</dbReference>
<dbReference type="SUPFAM" id="SSF52151">
    <property type="entry name" value="FabD/lysophospholipase-like"/>
    <property type="match status" value="1"/>
</dbReference>
<dbReference type="AlphaFoldDB" id="A0A1M6XBM0"/>
<feature type="active site" description="Proton acceptor" evidence="4">
    <location>
        <position position="191"/>
    </location>
</feature>
<dbReference type="PANTHER" id="PTHR14226:SF29">
    <property type="entry name" value="NEUROPATHY TARGET ESTERASE SWS"/>
    <property type="match status" value="1"/>
</dbReference>
<evidence type="ECO:0000313" key="6">
    <source>
        <dbReference type="EMBL" id="SHL03352.1"/>
    </source>
</evidence>
<feature type="active site" description="Nucleophile" evidence="4">
    <location>
        <position position="41"/>
    </location>
</feature>
<dbReference type="STRING" id="1830138.SAMN05443507_1338"/>
<dbReference type="Pfam" id="PF01734">
    <property type="entry name" value="Patatin"/>
    <property type="match status" value="1"/>
</dbReference>
<dbReference type="Proteomes" id="UP000184016">
    <property type="component" value="Unassembled WGS sequence"/>
</dbReference>
<feature type="domain" description="PNPLA" evidence="5">
    <location>
        <begin position="8"/>
        <end position="204"/>
    </location>
</feature>
<evidence type="ECO:0000256" key="4">
    <source>
        <dbReference type="PROSITE-ProRule" id="PRU01161"/>
    </source>
</evidence>
<feature type="short sequence motif" description="DGA/G" evidence="4">
    <location>
        <begin position="191"/>
        <end position="193"/>
    </location>
</feature>
<evidence type="ECO:0000256" key="1">
    <source>
        <dbReference type="ARBA" id="ARBA00022801"/>
    </source>
</evidence>
<organism evidence="6 7">
    <name type="scientific">Alicyclobacillus tolerans</name>
    <dbReference type="NCBI Taxonomy" id="90970"/>
    <lineage>
        <taxon>Bacteria</taxon>
        <taxon>Bacillati</taxon>
        <taxon>Bacillota</taxon>
        <taxon>Bacilli</taxon>
        <taxon>Bacillales</taxon>
        <taxon>Alicyclobacillaceae</taxon>
        <taxon>Alicyclobacillus</taxon>
    </lineage>
</organism>
<evidence type="ECO:0000256" key="3">
    <source>
        <dbReference type="ARBA" id="ARBA00023098"/>
    </source>
</evidence>
<accession>A0A1M6XBM0</accession>
<dbReference type="InterPro" id="IPR016035">
    <property type="entry name" value="Acyl_Trfase/lysoPLipase"/>
</dbReference>
<keyword evidence="3 4" id="KW-0443">Lipid metabolism</keyword>
<protein>
    <submittedName>
        <fullName evidence="6">NTE family protein</fullName>
    </submittedName>
</protein>
<dbReference type="PANTHER" id="PTHR14226">
    <property type="entry name" value="NEUROPATHY TARGET ESTERASE/SWISS CHEESE D.MELANOGASTER"/>
    <property type="match status" value="1"/>
</dbReference>
<dbReference type="EMBL" id="FRAF01000033">
    <property type="protein sequence ID" value="SHL03352.1"/>
    <property type="molecule type" value="Genomic_DNA"/>
</dbReference>
<reference evidence="7" key="1">
    <citation type="submission" date="2016-11" db="EMBL/GenBank/DDBJ databases">
        <authorList>
            <person name="Varghese N."/>
            <person name="Submissions S."/>
        </authorList>
    </citation>
    <scope>NUCLEOTIDE SEQUENCE [LARGE SCALE GENOMIC DNA]</scope>
    <source>
        <strain evidence="7">USBA-503</strain>
    </source>
</reference>
<gene>
    <name evidence="6" type="ORF">SAMN05443507_1338</name>
</gene>
<dbReference type="RefSeq" id="WP_072875233.1">
    <property type="nucleotide sequence ID" value="NZ_FRAF01000033.1"/>
</dbReference>
<evidence type="ECO:0000313" key="7">
    <source>
        <dbReference type="Proteomes" id="UP000184016"/>
    </source>
</evidence>
<sequence length="306" mass="34285">MSNPVIGIALSGGTLKAAAHIGVLSALEEMGIRPHHLAGTSAGSIVATLYAYGYRDQELKHLIQQFPGYKLLDYGFPLTSAVMSTFFHAIPHRNRLIQVYPRGLIHGNKLKKYFHKLLIGRECRIPVLFVATDLLSGDPVIMRIEPSNVSIPQLPRALPIHQEELPACLLGSCALPAIFSPVPFREYLLADGAMRHYIPVQALRESGCTHILAINLYKLQYREYLTTFVDVLARSFEILLRESIDNDVVNSGDVLVIEPDFAKIKTWKFTEMIQSVRVGVQAVVKQQLQIEQFLKINPRLPHKMAK</sequence>
<feature type="short sequence motif" description="GXSXG" evidence="4">
    <location>
        <begin position="39"/>
        <end position="43"/>
    </location>
</feature>
<dbReference type="InterPro" id="IPR002641">
    <property type="entry name" value="PNPLA_dom"/>
</dbReference>
<dbReference type="PROSITE" id="PS51635">
    <property type="entry name" value="PNPLA"/>
    <property type="match status" value="1"/>
</dbReference>
<name>A0A1M6XBM0_9BACL</name>